<dbReference type="Pfam" id="PF13585">
    <property type="entry name" value="CHU_C"/>
    <property type="match status" value="1"/>
</dbReference>
<dbReference type="InterPro" id="IPR035234">
    <property type="entry name" value="IgGFc-bd_N"/>
</dbReference>
<dbReference type="Gene3D" id="2.60.40.3440">
    <property type="match status" value="1"/>
</dbReference>
<evidence type="ECO:0000313" key="3">
    <source>
        <dbReference type="Proteomes" id="UP000184236"/>
    </source>
</evidence>
<organism evidence="2 3">
    <name type="scientific">Chryseobacterium takakiae</name>
    <dbReference type="NCBI Taxonomy" id="1302685"/>
    <lineage>
        <taxon>Bacteria</taxon>
        <taxon>Pseudomonadati</taxon>
        <taxon>Bacteroidota</taxon>
        <taxon>Flavobacteriia</taxon>
        <taxon>Flavobacteriales</taxon>
        <taxon>Weeksellaceae</taxon>
        <taxon>Chryseobacterium group</taxon>
        <taxon>Chryseobacterium</taxon>
    </lineage>
</organism>
<keyword evidence="3" id="KW-1185">Reference proteome</keyword>
<gene>
    <name evidence="2" type="ORF">SAMN05444408_10239</name>
</gene>
<dbReference type="EMBL" id="FQVO01000002">
    <property type="protein sequence ID" value="SHE54618.1"/>
    <property type="molecule type" value="Genomic_DNA"/>
</dbReference>
<sequence length="948" mass="102616">MFYFCINLNLTVMKKSLFVFLLLLFGINNMFAQKDTEHWFAPYFDTTNSNYNHALYFSTDCVIPFEVKIYNNNAIIGTVMISKGNPKIFNLNTNFIRTSNPSVAGIPNNMGIYTKGEHSYFVSLRIALTTHGEIITSKGKAGIGTHFFSAAAPIKASGSMYNFTTGIMATEDDTTVTVSGYDSGVKFKNIPTPTPLVLSVTLNKGQSYILTGNASIVANKEGFIGAKIQATKPISVTNGNSNGFYATGPVDGSDLIMDQSVPIERLGNEFAMVKSISTSPYNMEGGIIIATQNGTDIYLNDSTTPVATINEGEYYRILANQYKNQGGGHFNMYVKTSKSVYLYQLVGSGSGSYTGGYNYIPPLNCFLPRKIDEIGNINLMPNITSPITLKLNILTEAGATVTVNGVTPTAAQGPYPLTGNSQWVTYAITGVTGNITVTSTKAVTAGVNGGYGTAGYGGYFAGFSSIPVITKKSGECVPGLVLEVADSYDTYQWFLNGNPIAGANSNCYTPTVAGKYTVKVSVGTCNPVITPVYKVYKCVKQTTKSLIMCEADHIIMPELTNSTQAYAANTLMIVTPPANGTAIINQNGMIVYTPNPGFLGNDTIVYKFCGNDPEFPDCEEVILNLTVSSSPTVNDVILRSCSIISNPSTASFNLTTAPVTSSQGVTKKYYPSDTDAQNGTNEIMNPSAYIAPNGVVFVKVSITSLCFKIAKITLVVLPPAHSDILKDKIICIEKTTTLDAGPGFDGYQWSTGATTQSINNVTVGSYWVDLKTGECVTRQNVKVYASEQPVISNIEVSTNTVTINVIGGTAPYRYSNDNINWQDSNVFTNIPRGGMVFYVKDDYGCTPISTEVTIPNLVNVITPNGDGINDILDYSALAYKPDFKFSIFDRYGSKIHEGNKANSYKWDGTMVGRKVPTGSYWFDISWNEPNNKKTPIKYTGWILVKNID</sequence>
<dbReference type="Pfam" id="PF17963">
    <property type="entry name" value="Big_9"/>
    <property type="match status" value="1"/>
</dbReference>
<dbReference type="STRING" id="1302685.SAMN05444408_10239"/>
<dbReference type="Proteomes" id="UP000184236">
    <property type="component" value="Unassembled WGS sequence"/>
</dbReference>
<evidence type="ECO:0000313" key="2">
    <source>
        <dbReference type="EMBL" id="SHE54618.1"/>
    </source>
</evidence>
<dbReference type="AlphaFoldDB" id="A0A1M4UDD7"/>
<accession>A0A1M4UDD7</accession>
<reference evidence="3" key="1">
    <citation type="submission" date="2016-11" db="EMBL/GenBank/DDBJ databases">
        <authorList>
            <person name="Varghese N."/>
            <person name="Submissions S."/>
        </authorList>
    </citation>
    <scope>NUCLEOTIDE SEQUENCE [LARGE SCALE GENOMIC DNA]</scope>
    <source>
        <strain evidence="3">DSM 26898</strain>
    </source>
</reference>
<evidence type="ECO:0000259" key="1">
    <source>
        <dbReference type="Pfam" id="PF17517"/>
    </source>
</evidence>
<dbReference type="InterPro" id="IPR026341">
    <property type="entry name" value="T9SS_type_B"/>
</dbReference>
<feature type="domain" description="IgGFc-binding protein N-terminal" evidence="1">
    <location>
        <begin position="143"/>
        <end position="449"/>
    </location>
</feature>
<protein>
    <submittedName>
        <fullName evidence="2">Gliding motility-associated C-terminal domain-containing protein</fullName>
    </submittedName>
</protein>
<name>A0A1M4UDD7_9FLAO</name>
<dbReference type="Pfam" id="PF17517">
    <property type="entry name" value="IgGFc_binding"/>
    <property type="match status" value="1"/>
</dbReference>
<proteinExistence type="predicted"/>
<dbReference type="NCBIfam" id="TIGR04131">
    <property type="entry name" value="Bac_Flav_CTERM"/>
    <property type="match status" value="1"/>
</dbReference>